<reference evidence="1 2" key="1">
    <citation type="submission" date="2014-10" db="EMBL/GenBank/DDBJ databases">
        <title>Genome sequence of Clostridium aceticum DSM 1496.</title>
        <authorList>
            <person name="Poehlein A."/>
            <person name="Schiel-Bengelsdorf B."/>
            <person name="Gottschalk G."/>
            <person name="Duerre P."/>
            <person name="Daniel R."/>
        </authorList>
    </citation>
    <scope>NUCLEOTIDE SEQUENCE [LARGE SCALE GENOMIC DNA]</scope>
    <source>
        <strain evidence="1 2">DSM 1496</strain>
    </source>
</reference>
<gene>
    <name evidence="1" type="ORF">CACET_c12480</name>
</gene>
<dbReference type="Proteomes" id="UP000035704">
    <property type="component" value="Chromosome"/>
</dbReference>
<dbReference type="KEGG" id="cace:CACET_c12480"/>
<sequence>MSSGWELDDERQEEIGKCKCGEGKVVRITEYYSSTKPPLRTKENTYTKTYCKKCKE</sequence>
<organism evidence="1 2">
    <name type="scientific">Clostridium aceticum</name>
    <dbReference type="NCBI Taxonomy" id="84022"/>
    <lineage>
        <taxon>Bacteria</taxon>
        <taxon>Bacillati</taxon>
        <taxon>Bacillota</taxon>
        <taxon>Clostridia</taxon>
        <taxon>Eubacteriales</taxon>
        <taxon>Clostridiaceae</taxon>
        <taxon>Clostridium</taxon>
    </lineage>
</organism>
<proteinExistence type="predicted"/>
<dbReference type="EMBL" id="CP009687">
    <property type="protein sequence ID" value="AKL94713.1"/>
    <property type="molecule type" value="Genomic_DNA"/>
</dbReference>
<evidence type="ECO:0000313" key="2">
    <source>
        <dbReference type="Proteomes" id="UP000035704"/>
    </source>
</evidence>
<keyword evidence="2" id="KW-1185">Reference proteome</keyword>
<dbReference type="PATRIC" id="fig|84022.6.peg.1234"/>
<dbReference type="STRING" id="84022.CACET_c12480"/>
<name>A0A0G3W8N0_9CLOT</name>
<protein>
    <submittedName>
        <fullName evidence="1">Uncharacterized protein</fullName>
    </submittedName>
</protein>
<dbReference type="AlphaFoldDB" id="A0A0G3W8N0"/>
<dbReference type="RefSeq" id="WP_158385979.1">
    <property type="nucleotide sequence ID" value="NZ_CP009687.1"/>
</dbReference>
<accession>A0A0G3W8N0</accession>
<evidence type="ECO:0000313" key="1">
    <source>
        <dbReference type="EMBL" id="AKL94713.1"/>
    </source>
</evidence>